<accession>A0A1Q8T9S8</accession>
<dbReference type="PRINTS" id="PR00081">
    <property type="entry name" value="GDHRDH"/>
</dbReference>
<comment type="similarity">
    <text evidence="1">Belongs to the short-chain dehydrogenases/reductases (SDR) family.</text>
</comment>
<dbReference type="GO" id="GO:0030497">
    <property type="term" value="P:fatty acid elongation"/>
    <property type="evidence" value="ECO:0007669"/>
    <property type="project" value="TreeGrafter"/>
</dbReference>
<dbReference type="EMBL" id="MSDQ01000037">
    <property type="protein sequence ID" value="OLO10368.1"/>
    <property type="molecule type" value="Genomic_DNA"/>
</dbReference>
<dbReference type="NCBIfam" id="NF005559">
    <property type="entry name" value="PRK07231.1"/>
    <property type="match status" value="1"/>
</dbReference>
<dbReference type="PANTHER" id="PTHR42760">
    <property type="entry name" value="SHORT-CHAIN DEHYDROGENASES/REDUCTASES FAMILY MEMBER"/>
    <property type="match status" value="1"/>
</dbReference>
<proteinExistence type="inferred from homology"/>
<organism evidence="2 3">
    <name type="scientific">Chromohalobacter japonicus</name>
    <dbReference type="NCBI Taxonomy" id="223900"/>
    <lineage>
        <taxon>Bacteria</taxon>
        <taxon>Pseudomonadati</taxon>
        <taxon>Pseudomonadota</taxon>
        <taxon>Gammaproteobacteria</taxon>
        <taxon>Oceanospirillales</taxon>
        <taxon>Halomonadaceae</taxon>
        <taxon>Chromohalobacter</taxon>
    </lineage>
</organism>
<dbReference type="Pfam" id="PF13561">
    <property type="entry name" value="adh_short_C2"/>
    <property type="match status" value="1"/>
</dbReference>
<dbReference type="InterPro" id="IPR036291">
    <property type="entry name" value="NAD(P)-bd_dom_sf"/>
</dbReference>
<dbReference type="RefSeq" id="WP_075370115.1">
    <property type="nucleotide sequence ID" value="NZ_MSDQ01000037.1"/>
</dbReference>
<evidence type="ECO:0000313" key="2">
    <source>
        <dbReference type="EMBL" id="OLO10368.1"/>
    </source>
</evidence>
<dbReference type="PANTHER" id="PTHR42760:SF40">
    <property type="entry name" value="3-OXOACYL-[ACYL-CARRIER-PROTEIN] REDUCTASE, CHLOROPLASTIC"/>
    <property type="match status" value="1"/>
</dbReference>
<dbReference type="PROSITE" id="PS00061">
    <property type="entry name" value="ADH_SHORT"/>
    <property type="match status" value="1"/>
</dbReference>
<gene>
    <name evidence="2" type="ORF">BTW10_15090</name>
</gene>
<dbReference type="InterPro" id="IPR020904">
    <property type="entry name" value="Sc_DH/Rdtase_CS"/>
</dbReference>
<dbReference type="NCBIfam" id="NF005469">
    <property type="entry name" value="PRK07063.1"/>
    <property type="match status" value="1"/>
</dbReference>
<dbReference type="AlphaFoldDB" id="A0A1Q8T9S8"/>
<keyword evidence="3" id="KW-1185">Reference proteome</keyword>
<dbReference type="Gene3D" id="3.40.50.720">
    <property type="entry name" value="NAD(P)-binding Rossmann-like Domain"/>
    <property type="match status" value="1"/>
</dbReference>
<evidence type="ECO:0000313" key="3">
    <source>
        <dbReference type="Proteomes" id="UP000186806"/>
    </source>
</evidence>
<dbReference type="CDD" id="cd05233">
    <property type="entry name" value="SDR_c"/>
    <property type="match status" value="1"/>
</dbReference>
<dbReference type="Proteomes" id="UP000186806">
    <property type="component" value="Unassembled WGS sequence"/>
</dbReference>
<evidence type="ECO:0000256" key="1">
    <source>
        <dbReference type="ARBA" id="ARBA00006484"/>
    </source>
</evidence>
<dbReference type="STRING" id="223900.GCA_000821045_02893"/>
<name>A0A1Q8T9S8_9GAMM</name>
<dbReference type="FunFam" id="3.40.50.720:FF:000084">
    <property type="entry name" value="Short-chain dehydrogenase reductase"/>
    <property type="match status" value="1"/>
</dbReference>
<dbReference type="GO" id="GO:0016616">
    <property type="term" value="F:oxidoreductase activity, acting on the CH-OH group of donors, NAD or NADP as acceptor"/>
    <property type="evidence" value="ECO:0007669"/>
    <property type="project" value="TreeGrafter"/>
</dbReference>
<comment type="caution">
    <text evidence="2">The sequence shown here is derived from an EMBL/GenBank/DDBJ whole genome shotgun (WGS) entry which is preliminary data.</text>
</comment>
<reference evidence="2 3" key="1">
    <citation type="submission" date="2016-12" db="EMBL/GenBank/DDBJ databases">
        <title>Draft genome sequences of strains Salinicola socius SMB35, Salinicola sp. MH3R3-1 and Chromohalobacter sp. SMB17 from the Verkhnekamsk potash mining region of Russia.</title>
        <authorList>
            <person name="Mavrodi D.V."/>
            <person name="Olsson B.E."/>
            <person name="Korsakova E.S."/>
            <person name="Pyankova A."/>
            <person name="Mavrodi O.V."/>
            <person name="Plotnikova E.G."/>
        </authorList>
    </citation>
    <scope>NUCLEOTIDE SEQUENCE [LARGE SCALE GENOMIC DNA]</scope>
    <source>
        <strain evidence="2 3">SMB17</strain>
    </source>
</reference>
<sequence>MSERAPRLHDKHVFITGAAAGIGRAMAEACVEEGARVSLADIDLEGAQAVARQLRDTGGVAVAVSCDIAEPASVDAALEKARGAHGPVTTLINNAGRNVFHTPLEMPEAAWQRCMSVDLEGAWHCARGVLPDMLAQASGSIINVASTHAFSILPGCFPYAVAKHGLMGLTRSLGIEYARQGVRVNAIAPGYIATPAVEAHWQGFDDPKAARQRVEALLPPGRLGAPREVAMTAVFLASDEAPFINASCITIDGGRSVVYHD</sequence>
<dbReference type="SUPFAM" id="SSF51735">
    <property type="entry name" value="NAD(P)-binding Rossmann-fold domains"/>
    <property type="match status" value="1"/>
</dbReference>
<dbReference type="PRINTS" id="PR00080">
    <property type="entry name" value="SDRFAMILY"/>
</dbReference>
<dbReference type="InterPro" id="IPR002347">
    <property type="entry name" value="SDR_fam"/>
</dbReference>
<protein>
    <submittedName>
        <fullName evidence="2">Short-chain dehydrogenase</fullName>
    </submittedName>
</protein>